<accession>A0A5E4N297</accession>
<sequence length="645" mass="69383">MAAVPTAANDIERGNGTGRRQQRGDRLAPRFLNGHRVAWTCTQRPVGATSNRDVVDAPPAHVSYEPGNVVFTRMQMAGDRAFIVSPRYRPGVPFTLSYVLLTDCRTSEGRNPAPCNGDVFHPVSPYPSLRAHCQFSKSSAKSHGGERTCDNEGLVNVVDAYLGPDGVLWVLDVGVINTLAPANTLVKPKKYTEPKVVGIDVATGRTVHKIELKTLLPFDGDFGDEKAKITGRSLHTIAVEYEDDESAGDGSGSPATVPKQVDQSPGTTAGDGPGPSGSAPVDGHDDDRGNRRPARRNREKPARPVAVYVGDATDGGPDRGSFVAWSVRDARGIRVRLPVSVSAARGPGGTGDYADADDPDAERNMLHLALLDESRPAGQVVRHLYITYGRHPYAYKIPVNVIRDRRRGANDDRSELRLTKCGVRGCGTGGIRCLVNVGRKPVGPDRRPLVPIDSVYGRLWYYRGGTSAHGSDLYVWDSRKPFHAEHFRRVGGDDGPPSVRKDCSCGDGDEEDAGAGGDRPRQPRLVTKGLRPRDDGNADGVASRGGRASGGGDKDDDETGESRDALNKTATAGRQPVRGRAAWIGCMQITSVDYSSWDPVANDASSDGYGTLWTFRSNFHDSIRGRTGRFGPIALLSPFTSDCNL</sequence>
<comment type="similarity">
    <text evidence="2">Belongs to the major royal jelly protein family.</text>
</comment>
<name>A0A5E4N297_9HEMI</name>
<evidence type="ECO:0000313" key="5">
    <source>
        <dbReference type="EMBL" id="VVC38085.1"/>
    </source>
</evidence>
<feature type="region of interest" description="Disordered" evidence="4">
    <location>
        <begin position="243"/>
        <end position="313"/>
    </location>
</feature>
<comment type="subcellular location">
    <subcellularLocation>
        <location evidence="1">Secreted</location>
    </subcellularLocation>
</comment>
<gene>
    <name evidence="5" type="ORF">CINCED_3A018698</name>
</gene>
<dbReference type="Proteomes" id="UP000325440">
    <property type="component" value="Unassembled WGS sequence"/>
</dbReference>
<evidence type="ECO:0000256" key="3">
    <source>
        <dbReference type="ARBA" id="ARBA00022525"/>
    </source>
</evidence>
<dbReference type="PANTHER" id="PTHR10009">
    <property type="entry name" value="PROTEIN YELLOW-RELATED"/>
    <property type="match status" value="1"/>
</dbReference>
<dbReference type="InterPro" id="IPR011042">
    <property type="entry name" value="6-blade_b-propeller_TolB-like"/>
</dbReference>
<keyword evidence="6" id="KW-1185">Reference proteome</keyword>
<keyword evidence="3" id="KW-0964">Secreted</keyword>
<dbReference type="Gene3D" id="2.120.10.30">
    <property type="entry name" value="TolB, C-terminal domain"/>
    <property type="match status" value="1"/>
</dbReference>
<dbReference type="InterPro" id="IPR017996">
    <property type="entry name" value="MRJP/yellow-related"/>
</dbReference>
<dbReference type="GO" id="GO:0005576">
    <property type="term" value="C:extracellular region"/>
    <property type="evidence" value="ECO:0007669"/>
    <property type="project" value="UniProtKB-SubCell"/>
</dbReference>
<reference evidence="5 6" key="1">
    <citation type="submission" date="2019-08" db="EMBL/GenBank/DDBJ databases">
        <authorList>
            <person name="Alioto T."/>
            <person name="Alioto T."/>
            <person name="Gomez Garrido J."/>
        </authorList>
    </citation>
    <scope>NUCLEOTIDE SEQUENCE [LARGE SCALE GENOMIC DNA]</scope>
</reference>
<evidence type="ECO:0000256" key="4">
    <source>
        <dbReference type="SAM" id="MobiDB-lite"/>
    </source>
</evidence>
<feature type="region of interest" description="Disordered" evidence="4">
    <location>
        <begin position="487"/>
        <end position="573"/>
    </location>
</feature>
<dbReference type="EMBL" id="CABPRJ010001462">
    <property type="protein sequence ID" value="VVC38085.1"/>
    <property type="molecule type" value="Genomic_DNA"/>
</dbReference>
<dbReference type="Pfam" id="PF03022">
    <property type="entry name" value="MRJP"/>
    <property type="match status" value="1"/>
</dbReference>
<dbReference type="AlphaFoldDB" id="A0A5E4N297"/>
<protein>
    <submittedName>
        <fullName evidence="5">Major royal jelly protein/protein yellow</fullName>
    </submittedName>
</protein>
<evidence type="ECO:0000313" key="6">
    <source>
        <dbReference type="Proteomes" id="UP000325440"/>
    </source>
</evidence>
<dbReference type="OrthoDB" id="6599660at2759"/>
<dbReference type="PANTHER" id="PTHR10009:SF6">
    <property type="entry name" value="FI16876P1"/>
    <property type="match status" value="1"/>
</dbReference>
<feature type="region of interest" description="Disordered" evidence="4">
    <location>
        <begin position="1"/>
        <end position="27"/>
    </location>
</feature>
<organism evidence="5 6">
    <name type="scientific">Cinara cedri</name>
    <dbReference type="NCBI Taxonomy" id="506608"/>
    <lineage>
        <taxon>Eukaryota</taxon>
        <taxon>Metazoa</taxon>
        <taxon>Ecdysozoa</taxon>
        <taxon>Arthropoda</taxon>
        <taxon>Hexapoda</taxon>
        <taxon>Insecta</taxon>
        <taxon>Pterygota</taxon>
        <taxon>Neoptera</taxon>
        <taxon>Paraneoptera</taxon>
        <taxon>Hemiptera</taxon>
        <taxon>Sternorrhyncha</taxon>
        <taxon>Aphidomorpha</taxon>
        <taxon>Aphidoidea</taxon>
        <taxon>Aphididae</taxon>
        <taxon>Lachninae</taxon>
        <taxon>Cinara</taxon>
    </lineage>
</organism>
<evidence type="ECO:0000256" key="2">
    <source>
        <dbReference type="ARBA" id="ARBA00009127"/>
    </source>
</evidence>
<evidence type="ECO:0000256" key="1">
    <source>
        <dbReference type="ARBA" id="ARBA00004613"/>
    </source>
</evidence>
<proteinExistence type="inferred from homology"/>